<feature type="domain" description="Histidine kinase" evidence="8">
    <location>
        <begin position="144"/>
        <end position="334"/>
    </location>
</feature>
<dbReference type="CDD" id="cd00130">
    <property type="entry name" value="PAS"/>
    <property type="match status" value="1"/>
</dbReference>
<evidence type="ECO:0000256" key="2">
    <source>
        <dbReference type="ARBA" id="ARBA00012438"/>
    </source>
</evidence>
<keyword evidence="11" id="KW-1185">Reference proteome</keyword>
<dbReference type="SMART" id="SM00387">
    <property type="entry name" value="HATPase_c"/>
    <property type="match status" value="1"/>
</dbReference>
<dbReference type="Gene3D" id="3.30.450.20">
    <property type="entry name" value="PAS domain"/>
    <property type="match status" value="1"/>
</dbReference>
<dbReference type="InterPro" id="IPR036097">
    <property type="entry name" value="HisK_dim/P_sf"/>
</dbReference>
<name>Q18KN7_HALWD</name>
<evidence type="ECO:0000256" key="4">
    <source>
        <dbReference type="ARBA" id="ARBA00022679"/>
    </source>
</evidence>
<keyword evidence="3" id="KW-0597">Phosphoprotein</keyword>
<dbReference type="PROSITE" id="PS50113">
    <property type="entry name" value="PAC"/>
    <property type="match status" value="1"/>
</dbReference>
<dbReference type="NCBIfam" id="TIGR00229">
    <property type="entry name" value="sensory_box"/>
    <property type="match status" value="1"/>
</dbReference>
<feature type="region of interest" description="Disordered" evidence="7">
    <location>
        <begin position="336"/>
        <end position="367"/>
    </location>
</feature>
<evidence type="ECO:0000259" key="9">
    <source>
        <dbReference type="PROSITE" id="PS50113"/>
    </source>
</evidence>
<dbReference type="Gene3D" id="1.10.287.130">
    <property type="match status" value="1"/>
</dbReference>
<dbReference type="SUPFAM" id="SSF47384">
    <property type="entry name" value="Homodimeric domain of signal transducing histidine kinase"/>
    <property type="match status" value="1"/>
</dbReference>
<dbReference type="InterPro" id="IPR003594">
    <property type="entry name" value="HATPase_dom"/>
</dbReference>
<dbReference type="HOGENOM" id="CLU_000445_114_58_2"/>
<reference evidence="10 11" key="1">
    <citation type="journal article" date="2006" name="BMC Genomics">
        <title>The genome of the square archaeon Haloquadratum walsbyi: life at the limits of water activity.</title>
        <authorList>
            <person name="Bolhuis H.H."/>
            <person name="Palm P.P."/>
            <person name="Wende A.W."/>
            <person name="Falb M.M."/>
            <person name="Rampp M.M."/>
            <person name="Rodriguez-Valera F.F."/>
            <person name="Pfeiffer F.F."/>
            <person name="Oesterhelt D.D."/>
        </authorList>
    </citation>
    <scope>NUCLEOTIDE SEQUENCE [LARGE SCALE GENOMIC DNA]</scope>
    <source>
        <strain evidence="11">DSM 16790 / HBSQ001</strain>
    </source>
</reference>
<keyword evidence="6" id="KW-0902">Two-component regulatory system</keyword>
<evidence type="ECO:0000256" key="7">
    <source>
        <dbReference type="SAM" id="MobiDB-lite"/>
    </source>
</evidence>
<dbReference type="PRINTS" id="PR00344">
    <property type="entry name" value="BCTRLSENSOR"/>
</dbReference>
<dbReference type="SMART" id="SM00388">
    <property type="entry name" value="HisKA"/>
    <property type="match status" value="1"/>
</dbReference>
<protein>
    <recommendedName>
        <fullName evidence="2">histidine kinase</fullName>
        <ecNumber evidence="2">2.7.13.3</ecNumber>
    </recommendedName>
</protein>
<evidence type="ECO:0000313" key="10">
    <source>
        <dbReference type="EMBL" id="CAJ51409.1"/>
    </source>
</evidence>
<evidence type="ECO:0000313" key="11">
    <source>
        <dbReference type="Proteomes" id="UP000001975"/>
    </source>
</evidence>
<dbReference type="InterPro" id="IPR005467">
    <property type="entry name" value="His_kinase_dom"/>
</dbReference>
<evidence type="ECO:0000256" key="6">
    <source>
        <dbReference type="ARBA" id="ARBA00023012"/>
    </source>
</evidence>
<dbReference type="InterPro" id="IPR036890">
    <property type="entry name" value="HATPase_C_sf"/>
</dbReference>
<sequence>MMRELANESESESADGIFQQLLDELDDVVVIRAAETGKTLAVNDAVEDVFGYTSAEFRSLDIADYTAGPNSPDEARAQEAYETARKVGSATFLWRAERHNGDPFWAEVNVSQTMIDDQEYLVSVIRDITKYKTREIELERLASVLSHDLRNPLNAAKAQTTHLREQTGCQNEFVDRLEDLHDRMLNIVDDVLTAVTEDQQITDIESIHLDSIVNDAWKIVGGDGKLKLRDNLGVIEADRHRLQRLFENLFENAIVHSDETVTVTVSKIDGGILISDDGPGIPEDDRDQVLKYGYTTAESGTGLGLNIVSTIADAHGWELTVGESVDGGAQFRLTGISRNHSDEDNINPTRSSSSWSEKIDDHSHEQE</sequence>
<dbReference type="Pfam" id="PF00512">
    <property type="entry name" value="HisKA"/>
    <property type="match status" value="1"/>
</dbReference>
<dbReference type="eggNOG" id="arCOG02332">
    <property type="taxonomic scope" value="Archaea"/>
</dbReference>
<dbReference type="InterPro" id="IPR004358">
    <property type="entry name" value="Sig_transdc_His_kin-like_C"/>
</dbReference>
<dbReference type="SUPFAM" id="SSF55874">
    <property type="entry name" value="ATPase domain of HSP90 chaperone/DNA topoisomerase II/histidine kinase"/>
    <property type="match status" value="1"/>
</dbReference>
<dbReference type="PANTHER" id="PTHR43711">
    <property type="entry name" value="TWO-COMPONENT HISTIDINE KINASE"/>
    <property type="match status" value="1"/>
</dbReference>
<proteinExistence type="predicted"/>
<dbReference type="Pfam" id="PF13426">
    <property type="entry name" value="PAS_9"/>
    <property type="match status" value="1"/>
</dbReference>
<dbReference type="PANTHER" id="PTHR43711:SF1">
    <property type="entry name" value="HISTIDINE KINASE 1"/>
    <property type="match status" value="1"/>
</dbReference>
<feature type="compositionally biased region" description="Basic and acidic residues" evidence="7">
    <location>
        <begin position="357"/>
        <end position="367"/>
    </location>
</feature>
<keyword evidence="5 10" id="KW-0418">Kinase</keyword>
<dbReference type="PROSITE" id="PS50109">
    <property type="entry name" value="HIS_KIN"/>
    <property type="match status" value="1"/>
</dbReference>
<dbReference type="CDD" id="cd00075">
    <property type="entry name" value="HATPase"/>
    <property type="match status" value="1"/>
</dbReference>
<dbReference type="AlphaFoldDB" id="Q18KN7"/>
<feature type="domain" description="PAC" evidence="9">
    <location>
        <begin position="90"/>
        <end position="140"/>
    </location>
</feature>
<evidence type="ECO:0000256" key="3">
    <source>
        <dbReference type="ARBA" id="ARBA00022553"/>
    </source>
</evidence>
<dbReference type="Proteomes" id="UP000001975">
    <property type="component" value="Chromosome"/>
</dbReference>
<evidence type="ECO:0000256" key="5">
    <source>
        <dbReference type="ARBA" id="ARBA00022777"/>
    </source>
</evidence>
<organism evidence="10 11">
    <name type="scientific">Haloquadratum walsbyi (strain DSM 16790 / HBSQ001)</name>
    <dbReference type="NCBI Taxonomy" id="362976"/>
    <lineage>
        <taxon>Archaea</taxon>
        <taxon>Methanobacteriati</taxon>
        <taxon>Methanobacteriota</taxon>
        <taxon>Stenosarchaea group</taxon>
        <taxon>Halobacteria</taxon>
        <taxon>Halobacteriales</taxon>
        <taxon>Haloferacaceae</taxon>
        <taxon>Haloquadratum</taxon>
    </lineage>
</organism>
<dbReference type="GeneID" id="4192226"/>
<dbReference type="Gene3D" id="3.30.565.10">
    <property type="entry name" value="Histidine kinase-like ATPase, C-terminal domain"/>
    <property type="match status" value="1"/>
</dbReference>
<dbReference type="RefSeq" id="WP_011570568.1">
    <property type="nucleotide sequence ID" value="NC_008212.1"/>
</dbReference>
<dbReference type="InterPro" id="IPR050736">
    <property type="entry name" value="Sensor_HK_Regulatory"/>
</dbReference>
<comment type="catalytic activity">
    <reaction evidence="1">
        <text>ATP + protein L-histidine = ADP + protein N-phospho-L-histidine.</text>
        <dbReference type="EC" id="2.7.13.3"/>
    </reaction>
</comment>
<dbReference type="InterPro" id="IPR003661">
    <property type="entry name" value="HisK_dim/P_dom"/>
</dbReference>
<accession>Q18KN7</accession>
<keyword evidence="4 10" id="KW-0808">Transferase</keyword>
<dbReference type="STRING" id="362976.HQ_1280A"/>
<dbReference type="InterPro" id="IPR000014">
    <property type="entry name" value="PAS"/>
</dbReference>
<dbReference type="Pfam" id="PF02518">
    <property type="entry name" value="HATPase_c"/>
    <property type="match status" value="1"/>
</dbReference>
<dbReference type="GO" id="GO:0000155">
    <property type="term" value="F:phosphorelay sensor kinase activity"/>
    <property type="evidence" value="ECO:0007669"/>
    <property type="project" value="InterPro"/>
</dbReference>
<gene>
    <name evidence="10" type="ordered locus">HQ_1280A</name>
</gene>
<dbReference type="SUPFAM" id="SSF55785">
    <property type="entry name" value="PYP-like sensor domain (PAS domain)"/>
    <property type="match status" value="1"/>
</dbReference>
<feature type="compositionally biased region" description="Polar residues" evidence="7">
    <location>
        <begin position="346"/>
        <end position="356"/>
    </location>
</feature>
<dbReference type="EMBL" id="AM180088">
    <property type="protein sequence ID" value="CAJ51409.1"/>
    <property type="molecule type" value="Genomic_DNA"/>
</dbReference>
<dbReference type="InterPro" id="IPR035965">
    <property type="entry name" value="PAS-like_dom_sf"/>
</dbReference>
<evidence type="ECO:0000256" key="1">
    <source>
        <dbReference type="ARBA" id="ARBA00000085"/>
    </source>
</evidence>
<dbReference type="EC" id="2.7.13.3" evidence="2"/>
<dbReference type="KEGG" id="hwa:HQ_1280A"/>
<evidence type="ECO:0000259" key="8">
    <source>
        <dbReference type="PROSITE" id="PS50109"/>
    </source>
</evidence>
<dbReference type="InterPro" id="IPR000700">
    <property type="entry name" value="PAS-assoc_C"/>
</dbReference>
<dbReference type="CDD" id="cd00082">
    <property type="entry name" value="HisKA"/>
    <property type="match status" value="1"/>
</dbReference>